<reference evidence="1" key="1">
    <citation type="journal article" date="2014" name="Front. Microbiol.">
        <title>High frequency of phylogenetically diverse reductive dehalogenase-homologous genes in deep subseafloor sedimentary metagenomes.</title>
        <authorList>
            <person name="Kawai M."/>
            <person name="Futagami T."/>
            <person name="Toyoda A."/>
            <person name="Takaki Y."/>
            <person name="Nishi S."/>
            <person name="Hori S."/>
            <person name="Arai W."/>
            <person name="Tsubouchi T."/>
            <person name="Morono Y."/>
            <person name="Uchiyama I."/>
            <person name="Ito T."/>
            <person name="Fujiyama A."/>
            <person name="Inagaki F."/>
            <person name="Takami H."/>
        </authorList>
    </citation>
    <scope>NUCLEOTIDE SEQUENCE</scope>
    <source>
        <strain evidence="1">Expedition CK06-06</strain>
    </source>
</reference>
<dbReference type="EMBL" id="BARU01035624">
    <property type="protein sequence ID" value="GAH82638.1"/>
    <property type="molecule type" value="Genomic_DNA"/>
</dbReference>
<proteinExistence type="predicted"/>
<organism evidence="1">
    <name type="scientific">marine sediment metagenome</name>
    <dbReference type="NCBI Taxonomy" id="412755"/>
    <lineage>
        <taxon>unclassified sequences</taxon>
        <taxon>metagenomes</taxon>
        <taxon>ecological metagenomes</taxon>
    </lineage>
</organism>
<gene>
    <name evidence="1" type="ORF">S03H2_55731</name>
</gene>
<comment type="caution">
    <text evidence="1">The sequence shown here is derived from an EMBL/GenBank/DDBJ whole genome shotgun (WGS) entry which is preliminary data.</text>
</comment>
<feature type="non-terminal residue" evidence="1">
    <location>
        <position position="1"/>
    </location>
</feature>
<name>X1KKN7_9ZZZZ</name>
<dbReference type="AlphaFoldDB" id="X1KKN7"/>
<sequence length="32" mass="3681">DKLEEANKILVTIPDAKKELYKLLDEQSHDSP</sequence>
<accession>X1KKN7</accession>
<protein>
    <submittedName>
        <fullName evidence="1">Uncharacterized protein</fullName>
    </submittedName>
</protein>
<evidence type="ECO:0000313" key="1">
    <source>
        <dbReference type="EMBL" id="GAH82638.1"/>
    </source>
</evidence>